<name>A0A7J7KZQ0_9MAGN</name>
<organism evidence="1 2">
    <name type="scientific">Kingdonia uniflora</name>
    <dbReference type="NCBI Taxonomy" id="39325"/>
    <lineage>
        <taxon>Eukaryota</taxon>
        <taxon>Viridiplantae</taxon>
        <taxon>Streptophyta</taxon>
        <taxon>Embryophyta</taxon>
        <taxon>Tracheophyta</taxon>
        <taxon>Spermatophyta</taxon>
        <taxon>Magnoliopsida</taxon>
        <taxon>Ranunculales</taxon>
        <taxon>Circaeasteraceae</taxon>
        <taxon>Kingdonia</taxon>
    </lineage>
</organism>
<dbReference type="AlphaFoldDB" id="A0A7J7KZQ0"/>
<accession>A0A7J7KZQ0</accession>
<reference evidence="1 2" key="1">
    <citation type="journal article" date="2020" name="IScience">
        <title>Genome Sequencing of the Endangered Kingdonia uniflora (Circaeasteraceae, Ranunculales) Reveals Potential Mechanisms of Evolutionary Specialization.</title>
        <authorList>
            <person name="Sun Y."/>
            <person name="Deng T."/>
            <person name="Zhang A."/>
            <person name="Moore M.J."/>
            <person name="Landis J.B."/>
            <person name="Lin N."/>
            <person name="Zhang H."/>
            <person name="Zhang X."/>
            <person name="Huang J."/>
            <person name="Zhang X."/>
            <person name="Sun H."/>
            <person name="Wang H."/>
        </authorList>
    </citation>
    <scope>NUCLEOTIDE SEQUENCE [LARGE SCALE GENOMIC DNA]</scope>
    <source>
        <strain evidence="1">TB1705</strain>
        <tissue evidence="1">Leaf</tissue>
    </source>
</reference>
<gene>
    <name evidence="1" type="ORF">GIB67_028170</name>
</gene>
<sequence length="152" mass="17650">MNNKFMFSFIVTERRWVDSVGRELNQGLSRRSFLESQAVQSTLTSIPAYLLFYFTPISGKKVLGSYWLVILPIISFVLCPASVEKELVKFTCNILMQDHEEGFLPNWLRAVLFRITIELMGTSENLHVFQRTQVKPEIKMIYPIRIFFCCAA</sequence>
<protein>
    <submittedName>
        <fullName evidence="1">Uncharacterized protein</fullName>
    </submittedName>
</protein>
<proteinExistence type="predicted"/>
<dbReference type="Proteomes" id="UP000541444">
    <property type="component" value="Unassembled WGS sequence"/>
</dbReference>
<keyword evidence="2" id="KW-1185">Reference proteome</keyword>
<comment type="caution">
    <text evidence="1">The sequence shown here is derived from an EMBL/GenBank/DDBJ whole genome shotgun (WGS) entry which is preliminary data.</text>
</comment>
<evidence type="ECO:0000313" key="2">
    <source>
        <dbReference type="Proteomes" id="UP000541444"/>
    </source>
</evidence>
<dbReference type="EMBL" id="JACGCM010002776">
    <property type="protein sequence ID" value="KAF6135851.1"/>
    <property type="molecule type" value="Genomic_DNA"/>
</dbReference>
<evidence type="ECO:0000313" key="1">
    <source>
        <dbReference type="EMBL" id="KAF6135851.1"/>
    </source>
</evidence>